<dbReference type="SUPFAM" id="SSF55021">
    <property type="entry name" value="ACT-like"/>
    <property type="match status" value="1"/>
</dbReference>
<evidence type="ECO:0000313" key="2">
    <source>
        <dbReference type="EMBL" id="KAF9469819.1"/>
    </source>
</evidence>
<dbReference type="PANTHER" id="PTHR31131">
    <property type="entry name" value="CHROMOSOME 1, WHOLE GENOME SHOTGUN SEQUENCE"/>
    <property type="match status" value="1"/>
</dbReference>
<dbReference type="GO" id="GO:0046394">
    <property type="term" value="P:carboxylic acid biosynthetic process"/>
    <property type="evidence" value="ECO:0007669"/>
    <property type="project" value="UniProtKB-ARBA"/>
</dbReference>
<dbReference type="InterPro" id="IPR027795">
    <property type="entry name" value="CASTOR_ACT_dom"/>
</dbReference>
<dbReference type="GO" id="GO:0006520">
    <property type="term" value="P:amino acid metabolic process"/>
    <property type="evidence" value="ECO:0007669"/>
    <property type="project" value="UniProtKB-ARBA"/>
</dbReference>
<dbReference type="AlphaFoldDB" id="A0A9P5YIB5"/>
<comment type="caution">
    <text evidence="2">The sequence shown here is derived from an EMBL/GenBank/DDBJ whole genome shotgun (WGS) entry which is preliminary data.</text>
</comment>
<proteinExistence type="predicted"/>
<dbReference type="OrthoDB" id="58529at2759"/>
<dbReference type="InterPro" id="IPR051719">
    <property type="entry name" value="CASTOR_mTORC1"/>
</dbReference>
<organism evidence="2 3">
    <name type="scientific">Collybia nuda</name>
    <dbReference type="NCBI Taxonomy" id="64659"/>
    <lineage>
        <taxon>Eukaryota</taxon>
        <taxon>Fungi</taxon>
        <taxon>Dikarya</taxon>
        <taxon>Basidiomycota</taxon>
        <taxon>Agaricomycotina</taxon>
        <taxon>Agaricomycetes</taxon>
        <taxon>Agaricomycetidae</taxon>
        <taxon>Agaricales</taxon>
        <taxon>Tricholomatineae</taxon>
        <taxon>Clitocybaceae</taxon>
        <taxon>Collybia</taxon>
    </lineage>
</organism>
<gene>
    <name evidence="2" type="ORF">BDZ94DRAFT_1243336</name>
</gene>
<protein>
    <submittedName>
        <fullName evidence="2">ACT domain-containing protein</fullName>
    </submittedName>
</protein>
<dbReference type="PANTHER" id="PTHR31131:SF6">
    <property type="entry name" value="CASTOR ACT DOMAIN-CONTAINING PROTEIN"/>
    <property type="match status" value="1"/>
</dbReference>
<name>A0A9P5YIB5_9AGAR</name>
<dbReference type="Pfam" id="PF13840">
    <property type="entry name" value="ACT_7"/>
    <property type="match status" value="1"/>
</dbReference>
<accession>A0A9P5YIB5</accession>
<evidence type="ECO:0000259" key="1">
    <source>
        <dbReference type="Pfam" id="PF13840"/>
    </source>
</evidence>
<feature type="domain" description="CASTOR ACT" evidence="1">
    <location>
        <begin position="10"/>
        <end position="68"/>
    </location>
</feature>
<dbReference type="EMBL" id="MU150229">
    <property type="protein sequence ID" value="KAF9469819.1"/>
    <property type="molecule type" value="Genomic_DNA"/>
</dbReference>
<sequence length="75" mass="8158">MSDDLQKLSTWTCIKIMGPMEHNLTGILADFSAPLKAAQVPIFAVSTWNTDYVLVPATMLDVAVTALKADGWSFV</sequence>
<dbReference type="Gene3D" id="3.30.2130.10">
    <property type="entry name" value="VC0802-like"/>
    <property type="match status" value="1"/>
</dbReference>
<dbReference type="InterPro" id="IPR045865">
    <property type="entry name" value="ACT-like_dom_sf"/>
</dbReference>
<reference evidence="2" key="1">
    <citation type="submission" date="2020-11" db="EMBL/GenBank/DDBJ databases">
        <authorList>
            <consortium name="DOE Joint Genome Institute"/>
            <person name="Ahrendt S."/>
            <person name="Riley R."/>
            <person name="Andreopoulos W."/>
            <person name="Labutti K."/>
            <person name="Pangilinan J."/>
            <person name="Ruiz-Duenas F.J."/>
            <person name="Barrasa J.M."/>
            <person name="Sanchez-Garcia M."/>
            <person name="Camarero S."/>
            <person name="Miyauchi S."/>
            <person name="Serrano A."/>
            <person name="Linde D."/>
            <person name="Babiker R."/>
            <person name="Drula E."/>
            <person name="Ayuso-Fernandez I."/>
            <person name="Pacheco R."/>
            <person name="Padilla G."/>
            <person name="Ferreira P."/>
            <person name="Barriuso J."/>
            <person name="Kellner H."/>
            <person name="Castanera R."/>
            <person name="Alfaro M."/>
            <person name="Ramirez L."/>
            <person name="Pisabarro A.G."/>
            <person name="Kuo A."/>
            <person name="Tritt A."/>
            <person name="Lipzen A."/>
            <person name="He G."/>
            <person name="Yan M."/>
            <person name="Ng V."/>
            <person name="Cullen D."/>
            <person name="Martin F."/>
            <person name="Rosso M.-N."/>
            <person name="Henrissat B."/>
            <person name="Hibbett D."/>
            <person name="Martinez A.T."/>
            <person name="Grigoriev I.V."/>
        </authorList>
    </citation>
    <scope>NUCLEOTIDE SEQUENCE</scope>
    <source>
        <strain evidence="2">CBS 247.69</strain>
    </source>
</reference>
<dbReference type="Proteomes" id="UP000807353">
    <property type="component" value="Unassembled WGS sequence"/>
</dbReference>
<keyword evidence="3" id="KW-1185">Reference proteome</keyword>
<evidence type="ECO:0000313" key="3">
    <source>
        <dbReference type="Proteomes" id="UP000807353"/>
    </source>
</evidence>